<evidence type="ECO:0000256" key="2">
    <source>
        <dbReference type="ARBA" id="ARBA00009247"/>
    </source>
</evidence>
<reference evidence="7 8" key="1">
    <citation type="submission" date="2019-03" db="EMBL/GenBank/DDBJ databases">
        <title>Genomic Encyclopedia of Type Strains, Phase IV (KMG-IV): sequencing the most valuable type-strain genomes for metagenomic binning, comparative biology and taxonomic classification.</title>
        <authorList>
            <person name="Goeker M."/>
        </authorList>
    </citation>
    <scope>NUCLEOTIDE SEQUENCE [LARGE SCALE GENOMIC DNA]</scope>
    <source>
        <strain evidence="7 8">DSM 2286</strain>
    </source>
</reference>
<evidence type="ECO:0000256" key="5">
    <source>
        <dbReference type="SAM" id="SignalP"/>
    </source>
</evidence>
<feature type="signal peptide" evidence="5">
    <location>
        <begin position="1"/>
        <end position="28"/>
    </location>
</feature>
<keyword evidence="4" id="KW-0808">Transferase</keyword>
<name>A0A4R1PRP4_9GAMM</name>
<evidence type="ECO:0000256" key="4">
    <source>
        <dbReference type="ARBA" id="ARBA00022679"/>
    </source>
</evidence>
<dbReference type="GO" id="GO:0009250">
    <property type="term" value="P:glucan biosynthetic process"/>
    <property type="evidence" value="ECO:0007669"/>
    <property type="project" value="InterPro"/>
</dbReference>
<dbReference type="Proteomes" id="UP000295169">
    <property type="component" value="Unassembled WGS sequence"/>
</dbReference>
<organism evidence="7 8">
    <name type="scientific">Azotobacter chroococcum</name>
    <dbReference type="NCBI Taxonomy" id="353"/>
    <lineage>
        <taxon>Bacteria</taxon>
        <taxon>Pseudomonadati</taxon>
        <taxon>Pseudomonadota</taxon>
        <taxon>Gammaproteobacteria</taxon>
        <taxon>Pseudomonadales</taxon>
        <taxon>Pseudomonadaceae</taxon>
        <taxon>Azotobacter</taxon>
    </lineage>
</organism>
<sequence length="782" mass="87119">MRTSPSQFFAISLLSIAISGLLSGAAVAAPATPPAALEQVPDGKGGVKWQEVQADEATTEEQKGQGRKKFLGIQAITTEPDGSVKVEMGKPEVRQPASGDVFVSNEKLDEHVIFQAFALYQPNDNATYKALAENAPQLAQWGITDVWSPPPYRAASDSKYGEGYAIADRYDLGAYGKGPTKYGTADELKAAIGALHNNDIRIQVDVVPNQIIGLNERHVLPVTGIDMYGKPMNPFLDHYLYSTYSKGSAPGQTEHGVIKEWDYFHFHGTTTQYQGLFRVLSDANSKLYRYLGPNHPENYLPAFLAESDAAKYGKINTIDGYLLADTWFAVENAESENAVYAPLFLYYEEPRSDVVVQTFMDFARSKGYTGSDEEIRATMLAELRMTPNPIGPLMDEYLAAQPGYSKKSEDDAKVTALRYDGPENDASHIGTNVLDFEFLVGNDLDTIREDVQQEQLNWQKYLLDFGFDGFRIDAASHINTDILRDEVTQRLNYFAGEDVNEHLSYIESYVAQQVDFEQSNNYGQMAMDAGPFSGLMFSFGRDWAPLRYAFEASLIDRVNGGPALPNWSFVNNHDQEHNILVNVPLTEEEAGGYEPNSQPYELRQLEKYDADRNSVEKQWAPHNVPAMYAILLTTKDTVPTVFYGDMFMSSKPYMSAPTPYRDDIVNILKLRKQFAKGEQVIRYEDSNTGGNGEDLISNIRLGNDRKTGVAVVAGNNPALDTTIVVDMGAQHRNQWFVDAMGYQPERLKTDKDGRLTVQVKGTQNVDVKGYLAAWVPDLQAQE</sequence>
<keyword evidence="5" id="KW-0732">Signal</keyword>
<evidence type="ECO:0000313" key="7">
    <source>
        <dbReference type="EMBL" id="TCL27742.1"/>
    </source>
</evidence>
<dbReference type="GO" id="GO:0047849">
    <property type="term" value="F:dextransucrase activity"/>
    <property type="evidence" value="ECO:0007669"/>
    <property type="project" value="UniProtKB-EC"/>
</dbReference>
<accession>A0A4R1PRP4</accession>
<proteinExistence type="inferred from homology"/>
<dbReference type="Gene3D" id="3.20.20.80">
    <property type="entry name" value="Glycosidases"/>
    <property type="match status" value="1"/>
</dbReference>
<gene>
    <name evidence="7" type="ORF">EV691_12540</name>
</gene>
<evidence type="ECO:0000259" key="6">
    <source>
        <dbReference type="SMART" id="SM00642"/>
    </source>
</evidence>
<feature type="chain" id="PRO_5020510170" description="dextransucrase" evidence="5">
    <location>
        <begin position="29"/>
        <end position="782"/>
    </location>
</feature>
<dbReference type="SMART" id="SM00642">
    <property type="entry name" value="Aamy"/>
    <property type="match status" value="1"/>
</dbReference>
<dbReference type="Pfam" id="PF02324">
    <property type="entry name" value="Glyco_hydro_70"/>
    <property type="match status" value="2"/>
</dbReference>
<dbReference type="GO" id="GO:0046527">
    <property type="term" value="F:glucosyltransferase activity"/>
    <property type="evidence" value="ECO:0007669"/>
    <property type="project" value="InterPro"/>
</dbReference>
<dbReference type="SUPFAM" id="SSF51445">
    <property type="entry name" value="(Trans)glycosidases"/>
    <property type="match status" value="1"/>
</dbReference>
<evidence type="ECO:0000256" key="1">
    <source>
        <dbReference type="ARBA" id="ARBA00001152"/>
    </source>
</evidence>
<evidence type="ECO:0000256" key="3">
    <source>
        <dbReference type="ARBA" id="ARBA00012592"/>
    </source>
</evidence>
<dbReference type="InterPro" id="IPR006047">
    <property type="entry name" value="GH13_cat_dom"/>
</dbReference>
<dbReference type="Gene3D" id="3.20.20.470">
    <property type="entry name" value="Glucansucrase"/>
    <property type="match status" value="2"/>
</dbReference>
<feature type="domain" description="Glycosyl hydrolase family 13 catalytic" evidence="6">
    <location>
        <begin position="111"/>
        <end position="671"/>
    </location>
</feature>
<dbReference type="AlphaFoldDB" id="A0A4R1PRP4"/>
<dbReference type="InterPro" id="IPR003318">
    <property type="entry name" value="Glyco_hydro70cat"/>
</dbReference>
<evidence type="ECO:0000313" key="8">
    <source>
        <dbReference type="Proteomes" id="UP000295169"/>
    </source>
</evidence>
<dbReference type="InterPro" id="IPR017853">
    <property type="entry name" value="GH"/>
</dbReference>
<protein>
    <recommendedName>
        <fullName evidence="3">dextransucrase</fullName>
        <ecNumber evidence="3">2.4.1.5</ecNumber>
    </recommendedName>
</protein>
<dbReference type="EC" id="2.4.1.5" evidence="3"/>
<comment type="caution">
    <text evidence="7">The sequence shown here is derived from an EMBL/GenBank/DDBJ whole genome shotgun (WGS) entry which is preliminary data.</text>
</comment>
<comment type="similarity">
    <text evidence="2">Belongs to the glycosyl hydrolase 70 family.</text>
</comment>
<dbReference type="EMBL" id="SMMU01000025">
    <property type="protein sequence ID" value="TCL27742.1"/>
    <property type="molecule type" value="Genomic_DNA"/>
</dbReference>
<comment type="catalytic activity">
    <reaction evidence="1">
        <text>[(1-&gt;6)-alpha-D-glucosyl](n) + sucrose = [(1-&gt;6)-alpha-D-glucosyl](n+1) + D-fructose</text>
        <dbReference type="Rhea" id="RHEA:18825"/>
        <dbReference type="Rhea" id="RHEA-COMP:11144"/>
        <dbReference type="Rhea" id="RHEA-COMP:11145"/>
        <dbReference type="ChEBI" id="CHEBI:17992"/>
        <dbReference type="ChEBI" id="CHEBI:18269"/>
        <dbReference type="ChEBI" id="CHEBI:37721"/>
        <dbReference type="EC" id="2.4.1.5"/>
    </reaction>
</comment>
<dbReference type="PANTHER" id="PTHR43447">
    <property type="entry name" value="ALPHA-AMYLASE"/>
    <property type="match status" value="1"/>
</dbReference>